<reference evidence="2 3" key="1">
    <citation type="journal article" date="2021" name="Elife">
        <title>Chloroplast acquisition without the gene transfer in kleptoplastic sea slugs, Plakobranchus ocellatus.</title>
        <authorList>
            <person name="Maeda T."/>
            <person name="Takahashi S."/>
            <person name="Yoshida T."/>
            <person name="Shimamura S."/>
            <person name="Takaki Y."/>
            <person name="Nagai Y."/>
            <person name="Toyoda A."/>
            <person name="Suzuki Y."/>
            <person name="Arimoto A."/>
            <person name="Ishii H."/>
            <person name="Satoh N."/>
            <person name="Nishiyama T."/>
            <person name="Hasebe M."/>
            <person name="Maruyama T."/>
            <person name="Minagawa J."/>
            <person name="Obokata J."/>
            <person name="Shigenobu S."/>
        </authorList>
    </citation>
    <scope>NUCLEOTIDE SEQUENCE [LARGE SCALE GENOMIC DNA]</scope>
</reference>
<organism evidence="2 3">
    <name type="scientific">Elysia marginata</name>
    <dbReference type="NCBI Taxonomy" id="1093978"/>
    <lineage>
        <taxon>Eukaryota</taxon>
        <taxon>Metazoa</taxon>
        <taxon>Spiralia</taxon>
        <taxon>Lophotrochozoa</taxon>
        <taxon>Mollusca</taxon>
        <taxon>Gastropoda</taxon>
        <taxon>Heterobranchia</taxon>
        <taxon>Euthyneura</taxon>
        <taxon>Panpulmonata</taxon>
        <taxon>Sacoglossa</taxon>
        <taxon>Placobranchoidea</taxon>
        <taxon>Plakobranchidae</taxon>
        <taxon>Elysia</taxon>
    </lineage>
</organism>
<gene>
    <name evidence="2" type="ORF">ElyMa_002815600</name>
</gene>
<name>A0AAV4HSB6_9GAST</name>
<accession>A0AAV4HSB6</accession>
<evidence type="ECO:0000313" key="3">
    <source>
        <dbReference type="Proteomes" id="UP000762676"/>
    </source>
</evidence>
<sequence length="89" mass="10262">MQEMNNVSSDINGLKDGLKWCDIKPAERFHTPERQTTVACFGQESISMTEREASQTRTHTDRGRLNHEELRNQTKTARECRHRTGTNTS</sequence>
<dbReference type="Proteomes" id="UP000762676">
    <property type="component" value="Unassembled WGS sequence"/>
</dbReference>
<feature type="region of interest" description="Disordered" evidence="1">
    <location>
        <begin position="47"/>
        <end position="89"/>
    </location>
</feature>
<evidence type="ECO:0000256" key="1">
    <source>
        <dbReference type="SAM" id="MobiDB-lite"/>
    </source>
</evidence>
<proteinExistence type="predicted"/>
<feature type="compositionally biased region" description="Basic and acidic residues" evidence="1">
    <location>
        <begin position="49"/>
        <end position="79"/>
    </location>
</feature>
<protein>
    <submittedName>
        <fullName evidence="2">Uncharacterized protein</fullName>
    </submittedName>
</protein>
<feature type="compositionally biased region" description="Basic residues" evidence="1">
    <location>
        <begin position="80"/>
        <end position="89"/>
    </location>
</feature>
<dbReference type="EMBL" id="BMAT01005836">
    <property type="protein sequence ID" value="GFS00475.1"/>
    <property type="molecule type" value="Genomic_DNA"/>
</dbReference>
<dbReference type="AlphaFoldDB" id="A0AAV4HSB6"/>
<evidence type="ECO:0000313" key="2">
    <source>
        <dbReference type="EMBL" id="GFS00475.1"/>
    </source>
</evidence>
<comment type="caution">
    <text evidence="2">The sequence shown here is derived from an EMBL/GenBank/DDBJ whole genome shotgun (WGS) entry which is preliminary data.</text>
</comment>
<keyword evidence="3" id="KW-1185">Reference proteome</keyword>